<organism evidence="2 3">
    <name type="scientific">Halocatena salina</name>
    <dbReference type="NCBI Taxonomy" id="2934340"/>
    <lineage>
        <taxon>Archaea</taxon>
        <taxon>Methanobacteriati</taxon>
        <taxon>Methanobacteriota</taxon>
        <taxon>Stenosarchaea group</taxon>
        <taxon>Halobacteria</taxon>
        <taxon>Halobacteriales</taxon>
        <taxon>Natronomonadaceae</taxon>
        <taxon>Halocatena</taxon>
    </lineage>
</organism>
<evidence type="ECO:0000313" key="2">
    <source>
        <dbReference type="EMBL" id="UPM44662.1"/>
    </source>
</evidence>
<keyword evidence="2" id="KW-0614">Plasmid</keyword>
<reference evidence="2" key="1">
    <citation type="submission" date="2022-04" db="EMBL/GenBank/DDBJ databases">
        <title>Halocatena sp. nov., isolated from a salt lake.</title>
        <authorList>
            <person name="Cui H.-L."/>
        </authorList>
    </citation>
    <scope>NUCLEOTIDE SEQUENCE</scope>
    <source>
        <strain evidence="2">AD-1</strain>
        <plasmid evidence="2">unnamed2</plasmid>
    </source>
</reference>
<dbReference type="AlphaFoldDB" id="A0A8U0A6F3"/>
<name>A0A8U0A6F3_9EURY</name>
<dbReference type="KEGG" id="haad:MW046_16620"/>
<evidence type="ECO:0000313" key="3">
    <source>
        <dbReference type="Proteomes" id="UP000831768"/>
    </source>
</evidence>
<dbReference type="EMBL" id="CP096021">
    <property type="protein sequence ID" value="UPM44662.1"/>
    <property type="molecule type" value="Genomic_DNA"/>
</dbReference>
<protein>
    <recommendedName>
        <fullName evidence="1">Glycosyltransferase 2-like prokaryotic type domain-containing protein</fullName>
    </recommendedName>
</protein>
<geneLocation type="plasmid" evidence="2 3">
    <name>unnamed2</name>
</geneLocation>
<dbReference type="SUPFAM" id="SSF53448">
    <property type="entry name" value="Nucleotide-diphospho-sugar transferases"/>
    <property type="match status" value="1"/>
</dbReference>
<dbReference type="InterPro" id="IPR029044">
    <property type="entry name" value="Nucleotide-diphossugar_trans"/>
</dbReference>
<dbReference type="Proteomes" id="UP000831768">
    <property type="component" value="Plasmid unnamed2"/>
</dbReference>
<proteinExistence type="predicted"/>
<sequence>MPTYTSTPLVRRETVANCGGFDENLPCFEDWELCLRLAESYKFIYLDRALVTKGTGTANISAEPSRLVEAIERLCKQYTLPRDTRAQLLADAGANPL</sequence>
<evidence type="ECO:0000259" key="1">
    <source>
        <dbReference type="Pfam" id="PF10111"/>
    </source>
</evidence>
<dbReference type="Pfam" id="PF10111">
    <property type="entry name" value="Glyco_tranf_2_2"/>
    <property type="match status" value="1"/>
</dbReference>
<accession>A0A8U0A6F3</accession>
<dbReference type="Gene3D" id="3.90.550.10">
    <property type="entry name" value="Spore Coat Polysaccharide Biosynthesis Protein SpsA, Chain A"/>
    <property type="match status" value="1"/>
</dbReference>
<dbReference type="GeneID" id="71929705"/>
<gene>
    <name evidence="2" type="ORF">MW046_16620</name>
</gene>
<dbReference type="RefSeq" id="WP_247995316.1">
    <property type="nucleotide sequence ID" value="NZ_CP096021.1"/>
</dbReference>
<dbReference type="InterPro" id="IPR019290">
    <property type="entry name" value="GlycosylTrfase-like_prok"/>
</dbReference>
<keyword evidence="3" id="KW-1185">Reference proteome</keyword>
<feature type="domain" description="Glycosyltransferase 2-like prokaryotic type" evidence="1">
    <location>
        <begin position="4"/>
        <end position="44"/>
    </location>
</feature>